<dbReference type="Proteomes" id="UP000289629">
    <property type="component" value="Chromosome"/>
</dbReference>
<accession>A0AAJ5TCC6</accession>
<feature type="transmembrane region" description="Helical" evidence="1">
    <location>
        <begin position="86"/>
        <end position="109"/>
    </location>
</feature>
<gene>
    <name evidence="2" type="primary">lspA</name>
    <name evidence="2" type="ORF">NCTC10125_00019</name>
</gene>
<dbReference type="GO" id="GO:0006508">
    <property type="term" value="P:proteolysis"/>
    <property type="evidence" value="ECO:0007669"/>
    <property type="project" value="InterPro"/>
</dbReference>
<feature type="transmembrane region" description="Helical" evidence="1">
    <location>
        <begin position="163"/>
        <end position="185"/>
    </location>
</feature>
<feature type="transmembrane region" description="Helical" evidence="1">
    <location>
        <begin position="116"/>
        <end position="132"/>
    </location>
</feature>
<keyword evidence="1" id="KW-0812">Transmembrane</keyword>
<protein>
    <submittedName>
        <fullName evidence="2">Lipoprotein signal peptidase</fullName>
    </submittedName>
</protein>
<keyword evidence="2" id="KW-0449">Lipoprotein</keyword>
<evidence type="ECO:0000313" key="2">
    <source>
        <dbReference type="EMBL" id="VEU61169.1"/>
    </source>
</evidence>
<dbReference type="GO" id="GO:0004190">
    <property type="term" value="F:aspartic-type endopeptidase activity"/>
    <property type="evidence" value="ECO:0007669"/>
    <property type="project" value="InterPro"/>
</dbReference>
<dbReference type="RefSeq" id="WP_044635110.1">
    <property type="nucleotide sequence ID" value="NZ_CP007229.1"/>
</dbReference>
<dbReference type="KEGG" id="mds:MDIS_00095"/>
<dbReference type="Pfam" id="PF01252">
    <property type="entry name" value="Peptidase_A8"/>
    <property type="match status" value="1"/>
</dbReference>
<dbReference type="EMBL" id="LR214971">
    <property type="protein sequence ID" value="VEU61169.1"/>
    <property type="molecule type" value="Genomic_DNA"/>
</dbReference>
<keyword evidence="1" id="KW-0472">Membrane</keyword>
<reference evidence="2 3" key="1">
    <citation type="submission" date="2019-01" db="EMBL/GenBank/DDBJ databases">
        <authorList>
            <consortium name="Pathogen Informatics"/>
        </authorList>
    </citation>
    <scope>NUCLEOTIDE SEQUENCE [LARGE SCALE GENOMIC DNA]</scope>
    <source>
        <strain evidence="2 3">NCTC10125</strain>
    </source>
</reference>
<proteinExistence type="predicted"/>
<evidence type="ECO:0000313" key="3">
    <source>
        <dbReference type="Proteomes" id="UP000289629"/>
    </source>
</evidence>
<evidence type="ECO:0000256" key="1">
    <source>
        <dbReference type="SAM" id="Phobius"/>
    </source>
</evidence>
<dbReference type="AlphaFoldDB" id="A0AAJ5TCC6"/>
<organism evidence="2 3">
    <name type="scientific">Mesomycoplasma dispar</name>
    <dbReference type="NCBI Taxonomy" id="86660"/>
    <lineage>
        <taxon>Bacteria</taxon>
        <taxon>Bacillati</taxon>
        <taxon>Mycoplasmatota</taxon>
        <taxon>Mycoplasmoidales</taxon>
        <taxon>Metamycoplasmataceae</taxon>
        <taxon>Mesomycoplasma</taxon>
    </lineage>
</organism>
<name>A0AAJ5TCC6_9BACT</name>
<keyword evidence="1" id="KW-1133">Transmembrane helix</keyword>
<dbReference type="InterPro" id="IPR001872">
    <property type="entry name" value="Peptidase_A8"/>
</dbReference>
<sequence>MKSKLKKLTNFIKLKYQLVGKKRFFLNIIIAFSIIVAFLLIDQLTKNLIFSWDEYEISTKKGFIKNISWGFIGFRPLLHQGVTSRINHIIGFEGIHIFAFFLSLILLILIPFSKKFSLTVFMAILLAGNWGNEIDRILNDNTVKDLLYLPFTNSSGTFNFADIFIFIGPIGIILVHIIDTFKNSYWEKFKKRKKKNVVEKKDNDDFVN</sequence>
<feature type="transmembrane region" description="Helical" evidence="1">
    <location>
        <begin position="24"/>
        <end position="41"/>
    </location>
</feature>
<dbReference type="GO" id="GO:0016020">
    <property type="term" value="C:membrane"/>
    <property type="evidence" value="ECO:0007669"/>
    <property type="project" value="InterPro"/>
</dbReference>